<dbReference type="InterPro" id="IPR016024">
    <property type="entry name" value="ARM-type_fold"/>
</dbReference>
<dbReference type="Proteomes" id="UP000316621">
    <property type="component" value="Chromosome 3"/>
</dbReference>
<feature type="compositionally biased region" description="Low complexity" evidence="2">
    <location>
        <begin position="35"/>
        <end position="55"/>
    </location>
</feature>
<dbReference type="EMBL" id="CM010717">
    <property type="protein sequence ID" value="RZC53026.1"/>
    <property type="molecule type" value="Genomic_DNA"/>
</dbReference>
<gene>
    <name evidence="6" type="ORF">C5167_011883</name>
</gene>
<evidence type="ECO:0000313" key="7">
    <source>
        <dbReference type="Proteomes" id="UP000316621"/>
    </source>
</evidence>
<dbReference type="OrthoDB" id="6262491at2759"/>
<evidence type="ECO:0000259" key="4">
    <source>
        <dbReference type="Pfam" id="PF23628"/>
    </source>
</evidence>
<evidence type="ECO:0000256" key="2">
    <source>
        <dbReference type="SAM" id="MobiDB-lite"/>
    </source>
</evidence>
<reference evidence="6 7" key="1">
    <citation type="journal article" date="2018" name="Science">
        <title>The opium poppy genome and morphinan production.</title>
        <authorList>
            <person name="Guo L."/>
            <person name="Winzer T."/>
            <person name="Yang X."/>
            <person name="Li Y."/>
            <person name="Ning Z."/>
            <person name="He Z."/>
            <person name="Teodor R."/>
            <person name="Lu Y."/>
            <person name="Bowser T.A."/>
            <person name="Graham I.A."/>
            <person name="Ye K."/>
        </authorList>
    </citation>
    <scope>NUCLEOTIDE SEQUENCE [LARGE SCALE GENOMIC DNA]</scope>
    <source>
        <strain evidence="7">cv. HN1</strain>
        <tissue evidence="6">Leaves</tissue>
    </source>
</reference>
<proteinExistence type="predicted"/>
<dbReference type="PROSITE" id="PS50294">
    <property type="entry name" value="WD_REPEATS_REGION"/>
    <property type="match status" value="1"/>
</dbReference>
<sequence length="1404" mass="158839">MFYSIFNHCNTQSHLLSFPTIHSLLQTDETKMSHTSMATVSSSSGTGTGTASTTAHNHERLNFETIRTLVDTINQHVVRFIEDPQARKRLQLRCTSKLKIKKQEYFEFSEHSVLSNLYWGILNLESAIQSKNSEESITKLKSTEKMLQVPALLSERGRTAGIRNRFLICCSYFYLSLVRNLQKDEWQTTLHFLQALLVCPRLVRMEFIPEICESIFLPRYSSENRARGELRGSELESFDNFSSDEMMKQQARRYKSWLMYYQIISYGESTQLHRNHQLAPSLGNEPQAYNPAGAHHQSPCKESSSMPINRTSSKHSNLAEDGNCWTKSHNGTQVHPPDYQEHIIDEMADMARASTLTAKQTISLPEDSARTISVNWDKIYNRDTERSLQIKNIQDMLEESQSSSSIHSLNDFPEEGDASEAELDDIQSSPRIRKEEEDDTQSETTDWEVQATCSVSSPSCTGKASEEASQCSMHEDACEGYSSYMFSSTSLSSVSDINLSISELKKIDSNSFYNLHGEGREALKISEHHSFRLFDHLQSKALKGKTLTHLGELKNSARHKQESNTRESIDAVRLHSGKEVQTEIQWISEKRVSTLCLSDKIEKCEEDEDSVELTTMQEAEVKFEQLRNATLDQLLNIISTSKEERVIRVVVSVLLTMIAENKTVIEDIKRKGLRLCNLVTAIKCNVHDAATLIYLISPSPKEIKGFELLPQLLKVACNSSSYKDDFIQPALTPREAALLMIEVLVTAFDSDTNNIHLAAISSSQVLSELVHVARSSNIKEITSLTSILVKCMQFDGKCRSLIATCTPMDPFLHLLRSRDKRAECSALQFFYEILCMPRSSAISLLHQIRQPDSVNTMDILMSCIQQSEPEYRLMAANLLLQLDMLEDSSDKSIFREEAMEVVLQSITSEEGSKTQILSACILSNLGGTYAWTGEPYTVARLVTKAGLKSFHHKNMIRNFDWSDQILEDTSIDEWCRKIARCIITKGEPLFRALGKGLSSKIKSVSRDCLIAIAWIGCEIAAKTPQKLRYTACEILLSGIEKFLHPGSYLEERLLACLCVYNYASGKGMQKLIPFSEGVRESLRRLSNISWMAEELLNVTDYFLQTKSRISCVHTQVLEMGQNCNEAVNALIYYKGQLYSGHSNGSIKVWDINKQRAKLVWDVKEHHKEVTCFALFEPEGSLLSGSSDKTIRVWKMVNQKLECIEVISTTEPIHKIETCGQQIFLITESRGLKVFDESRTAKIICKSKQVKCLTVTQRKLYLGCADSSIQEVDVPNDQHRELKSPAKRWLKQNKPANSVVVYRDWLYVASSIVEGSNFKEWRRQIEPQMFITVGKGEKVKIMGVVEDFIYLTCSSSPSILQIWLRGTQQKVGRLSAGSRITSLLTANDVVICGTETGLIKGWIPF</sequence>
<dbReference type="Pfam" id="PF23628">
    <property type="entry name" value="ARM_LIN_C"/>
    <property type="match status" value="1"/>
</dbReference>
<feature type="region of interest" description="Disordered" evidence="2">
    <location>
        <begin position="35"/>
        <end position="56"/>
    </location>
</feature>
<feature type="compositionally biased region" description="Acidic residues" evidence="2">
    <location>
        <begin position="412"/>
        <end position="425"/>
    </location>
</feature>
<evidence type="ECO:0000259" key="5">
    <source>
        <dbReference type="Pfam" id="PF23654"/>
    </source>
</evidence>
<evidence type="ECO:0000259" key="3">
    <source>
        <dbReference type="Pfam" id="PF23568"/>
    </source>
</evidence>
<organism evidence="6 7">
    <name type="scientific">Papaver somniferum</name>
    <name type="common">Opium poppy</name>
    <dbReference type="NCBI Taxonomy" id="3469"/>
    <lineage>
        <taxon>Eukaryota</taxon>
        <taxon>Viridiplantae</taxon>
        <taxon>Streptophyta</taxon>
        <taxon>Embryophyta</taxon>
        <taxon>Tracheophyta</taxon>
        <taxon>Spermatophyta</taxon>
        <taxon>Magnoliopsida</taxon>
        <taxon>Ranunculales</taxon>
        <taxon>Papaveraceae</taxon>
        <taxon>Papaveroideae</taxon>
        <taxon>Papaver</taxon>
    </lineage>
</organism>
<dbReference type="PANTHER" id="PTHR35549">
    <property type="entry name" value="OS04G0584500 PROTEIN"/>
    <property type="match status" value="1"/>
</dbReference>
<dbReference type="InterPro" id="IPR011989">
    <property type="entry name" value="ARM-like"/>
</dbReference>
<dbReference type="SUPFAM" id="SSF50978">
    <property type="entry name" value="WD40 repeat-like"/>
    <property type="match status" value="1"/>
</dbReference>
<feature type="domain" description="Putative E3 ubiquitin-protein ligase LIN ARM-like" evidence="4">
    <location>
        <begin position="744"/>
        <end position="1098"/>
    </location>
</feature>
<feature type="domain" description="Putative E3 ubiquitin-protein ligase LIN ARM repeats" evidence="5">
    <location>
        <begin position="586"/>
        <end position="742"/>
    </location>
</feature>
<feature type="repeat" description="WD" evidence="1">
    <location>
        <begin position="1162"/>
        <end position="1195"/>
    </location>
</feature>
<dbReference type="PANTHER" id="PTHR35549:SF2">
    <property type="entry name" value="TRANSDUCIN_WD40 REPEAT-LIKE SUPERFAMILY PROTEIN"/>
    <property type="match status" value="1"/>
</dbReference>
<dbReference type="InterPro" id="IPR056512">
    <property type="entry name" value="LIN_N"/>
</dbReference>
<accession>A0A4Y7IXY3</accession>
<keyword evidence="7" id="KW-1185">Reference proteome</keyword>
<feature type="region of interest" description="Disordered" evidence="2">
    <location>
        <begin position="399"/>
        <end position="447"/>
    </location>
</feature>
<dbReference type="OMA" id="CELLQYQ"/>
<dbReference type="Pfam" id="PF23654">
    <property type="entry name" value="ARM_LIN_2nd"/>
    <property type="match status" value="1"/>
</dbReference>
<dbReference type="SUPFAM" id="SSF48371">
    <property type="entry name" value="ARM repeat"/>
    <property type="match status" value="1"/>
</dbReference>
<dbReference type="Gramene" id="RZC53026">
    <property type="protein sequence ID" value="RZC53026"/>
    <property type="gene ID" value="C5167_011883"/>
</dbReference>
<dbReference type="Pfam" id="PF23568">
    <property type="entry name" value="ARM_LIN"/>
    <property type="match status" value="1"/>
</dbReference>
<dbReference type="PROSITE" id="PS50082">
    <property type="entry name" value="WD_REPEATS_2"/>
    <property type="match status" value="1"/>
</dbReference>
<dbReference type="Gene3D" id="2.130.10.10">
    <property type="entry name" value="YVTN repeat-like/Quinoprotein amine dehydrogenase"/>
    <property type="match status" value="1"/>
</dbReference>
<dbReference type="Pfam" id="PF00400">
    <property type="entry name" value="WD40"/>
    <property type="match status" value="1"/>
</dbReference>
<feature type="domain" description="Putative E3 ubiquitin-protein ligase LIN N-terminal" evidence="3">
    <location>
        <begin position="66"/>
        <end position="222"/>
    </location>
</feature>
<dbReference type="InterPro" id="IPR001680">
    <property type="entry name" value="WD40_rpt"/>
</dbReference>
<evidence type="ECO:0000256" key="1">
    <source>
        <dbReference type="PROSITE-ProRule" id="PRU00221"/>
    </source>
</evidence>
<evidence type="ECO:0000313" key="6">
    <source>
        <dbReference type="EMBL" id="RZC53026.1"/>
    </source>
</evidence>
<dbReference type="InterPro" id="IPR056514">
    <property type="entry name" value="ARM_LIN_2nd"/>
</dbReference>
<feature type="region of interest" description="Disordered" evidence="2">
    <location>
        <begin position="283"/>
        <end position="318"/>
    </location>
</feature>
<dbReference type="Gene3D" id="1.25.10.10">
    <property type="entry name" value="Leucine-rich Repeat Variant"/>
    <property type="match status" value="1"/>
</dbReference>
<name>A0A4Y7IXY3_PAPSO</name>
<dbReference type="SMART" id="SM00320">
    <property type="entry name" value="WD40"/>
    <property type="match status" value="2"/>
</dbReference>
<dbReference type="InterPro" id="IPR015943">
    <property type="entry name" value="WD40/YVTN_repeat-like_dom_sf"/>
</dbReference>
<protein>
    <submittedName>
        <fullName evidence="6">Uncharacterized protein</fullName>
    </submittedName>
</protein>
<dbReference type="InterPro" id="IPR055566">
    <property type="entry name" value="ARM_LIN"/>
</dbReference>
<keyword evidence="1" id="KW-0853">WD repeat</keyword>
<feature type="compositionally biased region" description="Polar residues" evidence="2">
    <location>
        <begin position="300"/>
        <end position="316"/>
    </location>
</feature>
<dbReference type="InterPro" id="IPR036322">
    <property type="entry name" value="WD40_repeat_dom_sf"/>
</dbReference>
<dbReference type="STRING" id="3469.A0A4Y7IXY3"/>